<dbReference type="RefSeq" id="WP_154285774.1">
    <property type="nucleotide sequence ID" value="NZ_WKJI01000001.1"/>
</dbReference>
<dbReference type="Proteomes" id="UP000462931">
    <property type="component" value="Unassembled WGS sequence"/>
</dbReference>
<dbReference type="AlphaFoldDB" id="A0A7K0FI31"/>
<dbReference type="EMBL" id="WKJI01000001">
    <property type="protein sequence ID" value="MRX45583.1"/>
    <property type="molecule type" value="Genomic_DNA"/>
</dbReference>
<organism evidence="1 2">
    <name type="scientific">Pedobacter puniceum</name>
    <dbReference type="NCBI Taxonomy" id="2666136"/>
    <lineage>
        <taxon>Bacteria</taxon>
        <taxon>Pseudomonadati</taxon>
        <taxon>Bacteroidota</taxon>
        <taxon>Sphingobacteriia</taxon>
        <taxon>Sphingobacteriales</taxon>
        <taxon>Sphingobacteriaceae</taxon>
        <taxon>Pedobacter</taxon>
    </lineage>
</organism>
<accession>A0A7K0FI31</accession>
<proteinExistence type="predicted"/>
<comment type="caution">
    <text evidence="1">The sequence shown here is derived from an EMBL/GenBank/DDBJ whole genome shotgun (WGS) entry which is preliminary data.</text>
</comment>
<sequence>MRSLLLNNWNVMRIIKTLAGIYIAYEAVAREEVMIGVLAAILLYQGLFNVSACGIGGCNLPNRNNH</sequence>
<evidence type="ECO:0000313" key="1">
    <source>
        <dbReference type="EMBL" id="MRX45583.1"/>
    </source>
</evidence>
<evidence type="ECO:0000313" key="2">
    <source>
        <dbReference type="Proteomes" id="UP000462931"/>
    </source>
</evidence>
<keyword evidence="2" id="KW-1185">Reference proteome</keyword>
<name>A0A7K0FI31_9SPHI</name>
<protein>
    <submittedName>
        <fullName evidence="1">Uncharacterized protein</fullName>
    </submittedName>
</protein>
<gene>
    <name evidence="1" type="ORF">GJJ64_00095</name>
</gene>
<reference evidence="1 2" key="1">
    <citation type="submission" date="2019-11" db="EMBL/GenBank/DDBJ databases">
        <authorList>
            <person name="Cheng Q."/>
            <person name="Yang Z."/>
        </authorList>
    </citation>
    <scope>NUCLEOTIDE SEQUENCE [LARGE SCALE GENOMIC DNA]</scope>
    <source>
        <strain evidence="1 2">HX-22-1</strain>
    </source>
</reference>